<dbReference type="Gene3D" id="3.10.450.50">
    <property type="match status" value="1"/>
</dbReference>
<dbReference type="InterPro" id="IPR009959">
    <property type="entry name" value="Cyclase_SnoaL-like"/>
</dbReference>
<sequence length="130" mass="15015">MKMSEQHDVEANRELVLRFYQALERGDFSLEGILFDESYKQHSVMAGDGVKGLKEMAAWMAKEWPDRKLTIHQTICEGDKVACHVHFERWPGDPGLAAVDIFRVENGKVVEHWDVVQEIPTEFKHNNGMF</sequence>
<evidence type="ECO:0000313" key="1">
    <source>
        <dbReference type="EMBL" id="BAV66903.1"/>
    </source>
</evidence>
<dbReference type="KEGG" id="sclo:SCLO_5000070"/>
<dbReference type="GO" id="GO:0030638">
    <property type="term" value="P:polyketide metabolic process"/>
    <property type="evidence" value="ECO:0007669"/>
    <property type="project" value="InterPro"/>
</dbReference>
<protein>
    <submittedName>
        <fullName evidence="1">Uncharacterized protein</fullName>
    </submittedName>
</protein>
<keyword evidence="1" id="KW-0614">Plasmid</keyword>
<dbReference type="SUPFAM" id="SSF54427">
    <property type="entry name" value="NTF2-like"/>
    <property type="match status" value="1"/>
</dbReference>
<geneLocation type="plasmid" evidence="2">
    <name>psclo_5 dna</name>
</geneLocation>
<dbReference type="PANTHER" id="PTHR38436:SF1">
    <property type="entry name" value="ESTER CYCLASE"/>
    <property type="match status" value="1"/>
</dbReference>
<dbReference type="Pfam" id="PF07366">
    <property type="entry name" value="SnoaL"/>
    <property type="match status" value="1"/>
</dbReference>
<dbReference type="AlphaFoldDB" id="A0A1E1F8R1"/>
<name>A0A1E1F8R1_9SPHN</name>
<reference evidence="1 2" key="1">
    <citation type="submission" date="2016-10" db="EMBL/GenBank/DDBJ databases">
        <title>Complete Genome Sequence of the Nonylphenol-Degrading Bacterium Sphingobium cloacae JCM 10874T.</title>
        <authorList>
            <person name="Ootsuka M."/>
            <person name="Nishizawa T."/>
            <person name="Ohta H."/>
        </authorList>
    </citation>
    <scope>NUCLEOTIDE SEQUENCE [LARGE SCALE GENOMIC DNA]</scope>
    <source>
        <strain evidence="1 2">JCM 10874</strain>
        <plasmid evidence="2">psclo_5 dna</plasmid>
    </source>
</reference>
<dbReference type="OrthoDB" id="9812089at2"/>
<dbReference type="Proteomes" id="UP000218272">
    <property type="component" value="Plasmid pSCLO_5"/>
</dbReference>
<accession>A0A1E1F8R1</accession>
<dbReference type="InterPro" id="IPR032710">
    <property type="entry name" value="NTF2-like_dom_sf"/>
</dbReference>
<gene>
    <name evidence="1" type="ORF">SCLO_5000070</name>
</gene>
<evidence type="ECO:0000313" key="2">
    <source>
        <dbReference type="Proteomes" id="UP000218272"/>
    </source>
</evidence>
<dbReference type="EMBL" id="AP017659">
    <property type="protein sequence ID" value="BAV66903.1"/>
    <property type="molecule type" value="Genomic_DNA"/>
</dbReference>
<proteinExistence type="predicted"/>
<keyword evidence="2" id="KW-1185">Reference proteome</keyword>
<dbReference type="PANTHER" id="PTHR38436">
    <property type="entry name" value="POLYKETIDE CYCLASE SNOAL-LIKE DOMAIN"/>
    <property type="match status" value="1"/>
</dbReference>
<organism evidence="1 2">
    <name type="scientific">Sphingobium cloacae</name>
    <dbReference type="NCBI Taxonomy" id="120107"/>
    <lineage>
        <taxon>Bacteria</taxon>
        <taxon>Pseudomonadati</taxon>
        <taxon>Pseudomonadota</taxon>
        <taxon>Alphaproteobacteria</taxon>
        <taxon>Sphingomonadales</taxon>
        <taxon>Sphingomonadaceae</taxon>
        <taxon>Sphingobium</taxon>
    </lineage>
</organism>